<dbReference type="Gene3D" id="3.90.550.10">
    <property type="entry name" value="Spore Coat Polysaccharide Biosynthesis Protein SpsA, Chain A"/>
    <property type="match status" value="1"/>
</dbReference>
<dbReference type="Proteomes" id="UP000320806">
    <property type="component" value="Unassembled WGS sequence"/>
</dbReference>
<gene>
    <name evidence="2" type="ORF">FB459_3090</name>
</gene>
<evidence type="ECO:0000313" key="3">
    <source>
        <dbReference type="Proteomes" id="UP000320806"/>
    </source>
</evidence>
<sequence length="346" mass="37480">MNGTHDRLDGMSVIMPILDEEPYLQESVDAVLAQRWDGPIEVILALGPSTDRTDEVAARIAAQDDRVRLVSNPSGRTPDALNAAIAHARYDIVARVDGHGVLSSDYLVTAARTLQDTGAANVGGIMDAVGRTPFEKAVAVAMKSKLGVGGAKFKLGGEAGAAETVYLGVFRRHWLTAVGGYDSRFSRAQDWEMNYRIRQRGGLVWFTPAMRVAYRPRPNVRRLARQYYEYGQWRRVVARTHEGSINARYLAPPVALAAIAVGTVGGFVWRPLWAIPGGYAAAIGAGGLAISSDESAEVRVRVPVVLATMHMAWGYGFLTSRIRIDEPDAMSDTSLGERPGDTGRAD</sequence>
<organism evidence="2 3">
    <name type="scientific">Yimella lutea</name>
    <dbReference type="NCBI Taxonomy" id="587872"/>
    <lineage>
        <taxon>Bacteria</taxon>
        <taxon>Bacillati</taxon>
        <taxon>Actinomycetota</taxon>
        <taxon>Actinomycetes</taxon>
        <taxon>Micrococcales</taxon>
        <taxon>Dermacoccaceae</taxon>
        <taxon>Yimella</taxon>
    </lineage>
</organism>
<proteinExistence type="predicted"/>
<accession>A0A542EJS5</accession>
<dbReference type="GO" id="GO:0016740">
    <property type="term" value="F:transferase activity"/>
    <property type="evidence" value="ECO:0007669"/>
    <property type="project" value="UniProtKB-KW"/>
</dbReference>
<evidence type="ECO:0000259" key="1">
    <source>
        <dbReference type="Pfam" id="PF00535"/>
    </source>
</evidence>
<name>A0A542EJS5_9MICO</name>
<comment type="caution">
    <text evidence="2">The sequence shown here is derived from an EMBL/GenBank/DDBJ whole genome shotgun (WGS) entry which is preliminary data.</text>
</comment>
<reference evidence="2 3" key="1">
    <citation type="submission" date="2019-06" db="EMBL/GenBank/DDBJ databases">
        <title>Sequencing the genomes of 1000 actinobacteria strains.</title>
        <authorList>
            <person name="Klenk H.-P."/>
        </authorList>
    </citation>
    <scope>NUCLEOTIDE SEQUENCE [LARGE SCALE GENOMIC DNA]</scope>
    <source>
        <strain evidence="2 3">DSM 19828</strain>
    </source>
</reference>
<dbReference type="Pfam" id="PF00535">
    <property type="entry name" value="Glycos_transf_2"/>
    <property type="match status" value="1"/>
</dbReference>
<dbReference type="InterPro" id="IPR029044">
    <property type="entry name" value="Nucleotide-diphossugar_trans"/>
</dbReference>
<dbReference type="PANTHER" id="PTHR43685">
    <property type="entry name" value="GLYCOSYLTRANSFERASE"/>
    <property type="match status" value="1"/>
</dbReference>
<dbReference type="InterPro" id="IPR001173">
    <property type="entry name" value="Glyco_trans_2-like"/>
</dbReference>
<keyword evidence="2" id="KW-0808">Transferase</keyword>
<dbReference type="EMBL" id="VFMO01000001">
    <property type="protein sequence ID" value="TQJ15534.1"/>
    <property type="molecule type" value="Genomic_DNA"/>
</dbReference>
<protein>
    <submittedName>
        <fullName evidence="2">Glycosyl transferase family 2</fullName>
    </submittedName>
</protein>
<keyword evidence="3" id="KW-1185">Reference proteome</keyword>
<evidence type="ECO:0000313" key="2">
    <source>
        <dbReference type="EMBL" id="TQJ15534.1"/>
    </source>
</evidence>
<dbReference type="InterPro" id="IPR050834">
    <property type="entry name" value="Glycosyltransf_2"/>
</dbReference>
<dbReference type="AlphaFoldDB" id="A0A542EJS5"/>
<feature type="domain" description="Glycosyltransferase 2-like" evidence="1">
    <location>
        <begin position="12"/>
        <end position="138"/>
    </location>
</feature>
<dbReference type="PANTHER" id="PTHR43685:SF2">
    <property type="entry name" value="GLYCOSYLTRANSFERASE 2-LIKE DOMAIN-CONTAINING PROTEIN"/>
    <property type="match status" value="1"/>
</dbReference>
<dbReference type="SUPFAM" id="SSF53448">
    <property type="entry name" value="Nucleotide-diphospho-sugar transferases"/>
    <property type="match status" value="1"/>
</dbReference>
<dbReference type="CDD" id="cd02525">
    <property type="entry name" value="Succinoglycan_BP_ExoA"/>
    <property type="match status" value="1"/>
</dbReference>